<feature type="compositionally biased region" description="Basic residues" evidence="3">
    <location>
        <begin position="9"/>
        <end position="20"/>
    </location>
</feature>
<comment type="caution">
    <text evidence="5">The sequence shown here is derived from an EMBL/GenBank/DDBJ whole genome shotgun (WGS) entry which is preliminary data.</text>
</comment>
<dbReference type="GO" id="GO:0006364">
    <property type="term" value="P:rRNA processing"/>
    <property type="evidence" value="ECO:0007669"/>
    <property type="project" value="TreeGrafter"/>
</dbReference>
<feature type="domain" description="Ribosomal RNA-processing protein 7 C-terminal" evidence="4">
    <location>
        <begin position="136"/>
        <end position="231"/>
    </location>
</feature>
<feature type="compositionally biased region" description="Basic and acidic residues" evidence="3">
    <location>
        <begin position="54"/>
        <end position="70"/>
    </location>
</feature>
<evidence type="ECO:0000256" key="2">
    <source>
        <dbReference type="SAM" id="Coils"/>
    </source>
</evidence>
<protein>
    <recommendedName>
        <fullName evidence="4">Ribosomal RNA-processing protein 7 C-terminal domain-containing protein</fullName>
    </recommendedName>
</protein>
<accession>A0AAV6W940</accession>
<keyword evidence="2" id="KW-0175">Coiled coil</keyword>
<gene>
    <name evidence="5" type="ORF">BUALT_Bualt16G0026500</name>
</gene>
<name>A0AAV6W940_9LAMI</name>
<dbReference type="PANTHER" id="PTHR13191:SF0">
    <property type="entry name" value="RIBOSOMAL RNA-PROCESSING PROTEIN 7 HOMOLOG A-RELATED"/>
    <property type="match status" value="1"/>
</dbReference>
<dbReference type="PANTHER" id="PTHR13191">
    <property type="entry name" value="RIBOSOMAL RNA PROCESSING PROTEIN 7-RELATED"/>
    <property type="match status" value="1"/>
</dbReference>
<dbReference type="AlphaFoldDB" id="A0AAV6W940"/>
<feature type="region of interest" description="Disordered" evidence="3">
    <location>
        <begin position="1"/>
        <end position="92"/>
    </location>
</feature>
<dbReference type="Pfam" id="PF12923">
    <property type="entry name" value="RRP7"/>
    <property type="match status" value="1"/>
</dbReference>
<dbReference type="EMBL" id="WHWC01000016">
    <property type="protein sequence ID" value="KAG8366996.1"/>
    <property type="molecule type" value="Genomic_DNA"/>
</dbReference>
<reference evidence="5" key="1">
    <citation type="submission" date="2019-10" db="EMBL/GenBank/DDBJ databases">
        <authorList>
            <person name="Zhang R."/>
            <person name="Pan Y."/>
            <person name="Wang J."/>
            <person name="Ma R."/>
            <person name="Yu S."/>
        </authorList>
    </citation>
    <scope>NUCLEOTIDE SEQUENCE</scope>
    <source>
        <strain evidence="5">LA-IB0</strain>
        <tissue evidence="5">Leaf</tissue>
    </source>
</reference>
<feature type="compositionally biased region" description="Basic residues" evidence="3">
    <location>
        <begin position="78"/>
        <end position="89"/>
    </location>
</feature>
<feature type="compositionally biased region" description="Basic and acidic residues" evidence="3">
    <location>
        <begin position="21"/>
        <end position="36"/>
    </location>
</feature>
<feature type="compositionally biased region" description="Polar residues" evidence="3">
    <location>
        <begin position="40"/>
        <end position="52"/>
    </location>
</feature>
<dbReference type="Proteomes" id="UP000826271">
    <property type="component" value="Unassembled WGS sequence"/>
</dbReference>
<evidence type="ECO:0000256" key="3">
    <source>
        <dbReference type="SAM" id="MobiDB-lite"/>
    </source>
</evidence>
<evidence type="ECO:0000313" key="5">
    <source>
        <dbReference type="EMBL" id="KAG8366996.1"/>
    </source>
</evidence>
<evidence type="ECO:0000256" key="1">
    <source>
        <dbReference type="ARBA" id="ARBA00006110"/>
    </source>
</evidence>
<dbReference type="GO" id="GO:0034456">
    <property type="term" value="C:UTP-C complex"/>
    <property type="evidence" value="ECO:0007669"/>
    <property type="project" value="TreeGrafter"/>
</dbReference>
<sequence>MGADDSLKRLKRKKNTKKKSEKSSKMGDSQLDRGEEMAAATQSKPEVHTSSPEGLKETDRRRSSKTERKIWTCALVGKSKKSGKTKKKSQLLANEISHDNLLEKREEDAEDEVYQMSSGDEDYSKGMKKWITQYHQSRPGLEVLQERIDNFITAHEEQEEQARAEREAQAAEGGWTVVVQHKGRKKTTDAESGVVVGSVAQAAVLDKMEKKKKKEVGIDFYRFQKREAHRNGTCQFSCNCFWSLFKNHN</sequence>
<feature type="coiled-coil region" evidence="2">
    <location>
        <begin position="141"/>
        <end position="174"/>
    </location>
</feature>
<dbReference type="GO" id="GO:0000028">
    <property type="term" value="P:ribosomal small subunit assembly"/>
    <property type="evidence" value="ECO:0007669"/>
    <property type="project" value="TreeGrafter"/>
</dbReference>
<proteinExistence type="inferred from homology"/>
<organism evidence="5 6">
    <name type="scientific">Buddleja alternifolia</name>
    <dbReference type="NCBI Taxonomy" id="168488"/>
    <lineage>
        <taxon>Eukaryota</taxon>
        <taxon>Viridiplantae</taxon>
        <taxon>Streptophyta</taxon>
        <taxon>Embryophyta</taxon>
        <taxon>Tracheophyta</taxon>
        <taxon>Spermatophyta</taxon>
        <taxon>Magnoliopsida</taxon>
        <taxon>eudicotyledons</taxon>
        <taxon>Gunneridae</taxon>
        <taxon>Pentapetalae</taxon>
        <taxon>asterids</taxon>
        <taxon>lamiids</taxon>
        <taxon>Lamiales</taxon>
        <taxon>Scrophulariaceae</taxon>
        <taxon>Buddlejeae</taxon>
        <taxon>Buddleja</taxon>
    </lineage>
</organism>
<dbReference type="InterPro" id="IPR024326">
    <property type="entry name" value="RRP7_C"/>
</dbReference>
<keyword evidence="6" id="KW-1185">Reference proteome</keyword>
<dbReference type="InterPro" id="IPR040446">
    <property type="entry name" value="RRP7"/>
</dbReference>
<comment type="similarity">
    <text evidence="1">Belongs to the RRP7 family.</text>
</comment>
<evidence type="ECO:0000313" key="6">
    <source>
        <dbReference type="Proteomes" id="UP000826271"/>
    </source>
</evidence>
<evidence type="ECO:0000259" key="4">
    <source>
        <dbReference type="Pfam" id="PF12923"/>
    </source>
</evidence>
<dbReference type="GO" id="GO:0032545">
    <property type="term" value="C:CURI complex"/>
    <property type="evidence" value="ECO:0007669"/>
    <property type="project" value="TreeGrafter"/>
</dbReference>